<proteinExistence type="inferred from homology"/>
<comment type="similarity">
    <text evidence="2 11">Belongs to the peptidase M14 family.</text>
</comment>
<dbReference type="FunFam" id="3.40.630.10:FF:000084">
    <property type="entry name" value="Carboxypeptidase B2"/>
    <property type="match status" value="1"/>
</dbReference>
<organism evidence="13 14">
    <name type="scientific">Diploscapter pachys</name>
    <dbReference type="NCBI Taxonomy" id="2018661"/>
    <lineage>
        <taxon>Eukaryota</taxon>
        <taxon>Metazoa</taxon>
        <taxon>Ecdysozoa</taxon>
        <taxon>Nematoda</taxon>
        <taxon>Chromadorea</taxon>
        <taxon>Rhabditida</taxon>
        <taxon>Rhabditina</taxon>
        <taxon>Rhabditomorpha</taxon>
        <taxon>Rhabditoidea</taxon>
        <taxon>Rhabditidae</taxon>
        <taxon>Diploscapter</taxon>
    </lineage>
</organism>
<dbReference type="Proteomes" id="UP000218231">
    <property type="component" value="Unassembled WGS sequence"/>
</dbReference>
<dbReference type="Gene3D" id="3.30.70.340">
    <property type="entry name" value="Metallocarboxypeptidase-like"/>
    <property type="match status" value="1"/>
</dbReference>
<evidence type="ECO:0000256" key="4">
    <source>
        <dbReference type="ARBA" id="ARBA00022670"/>
    </source>
</evidence>
<dbReference type="CDD" id="cd03860">
    <property type="entry name" value="M14_CP_A-B_like"/>
    <property type="match status" value="1"/>
</dbReference>
<dbReference type="AlphaFoldDB" id="A0A2A2KVQ8"/>
<evidence type="ECO:0000256" key="5">
    <source>
        <dbReference type="ARBA" id="ARBA00022723"/>
    </source>
</evidence>
<keyword evidence="6" id="KW-0732">Signal</keyword>
<protein>
    <recommendedName>
        <fullName evidence="12">Peptidase M14 domain-containing protein</fullName>
    </recommendedName>
</protein>
<dbReference type="Pfam" id="PF02244">
    <property type="entry name" value="Propep_M14"/>
    <property type="match status" value="1"/>
</dbReference>
<dbReference type="Pfam" id="PF00246">
    <property type="entry name" value="Peptidase_M14"/>
    <property type="match status" value="1"/>
</dbReference>
<dbReference type="PANTHER" id="PTHR11705">
    <property type="entry name" value="PROTEASE FAMILY M14 CARBOXYPEPTIDASE A,B"/>
    <property type="match status" value="1"/>
</dbReference>
<evidence type="ECO:0000256" key="6">
    <source>
        <dbReference type="ARBA" id="ARBA00022729"/>
    </source>
</evidence>
<dbReference type="GO" id="GO:0006508">
    <property type="term" value="P:proteolysis"/>
    <property type="evidence" value="ECO:0007669"/>
    <property type="project" value="UniProtKB-KW"/>
</dbReference>
<keyword evidence="8" id="KW-0862">Zinc</keyword>
<keyword evidence="14" id="KW-1185">Reference proteome</keyword>
<evidence type="ECO:0000256" key="11">
    <source>
        <dbReference type="PROSITE-ProRule" id="PRU01379"/>
    </source>
</evidence>
<evidence type="ECO:0000256" key="7">
    <source>
        <dbReference type="ARBA" id="ARBA00022801"/>
    </source>
</evidence>
<evidence type="ECO:0000256" key="10">
    <source>
        <dbReference type="ARBA" id="ARBA00023157"/>
    </source>
</evidence>
<dbReference type="STRING" id="2018661.A0A2A2KVQ8"/>
<dbReference type="PRINTS" id="PR00765">
    <property type="entry name" value="CRBOXYPTASEA"/>
</dbReference>
<evidence type="ECO:0000256" key="1">
    <source>
        <dbReference type="ARBA" id="ARBA00001947"/>
    </source>
</evidence>
<dbReference type="GO" id="GO:0008270">
    <property type="term" value="F:zinc ion binding"/>
    <property type="evidence" value="ECO:0007669"/>
    <property type="project" value="InterPro"/>
</dbReference>
<dbReference type="EMBL" id="LIAE01007625">
    <property type="protein sequence ID" value="PAV78055.1"/>
    <property type="molecule type" value="Genomic_DNA"/>
</dbReference>
<keyword evidence="9" id="KW-0482">Metalloprotease</keyword>
<dbReference type="PROSITE" id="PS52035">
    <property type="entry name" value="PEPTIDASE_M14"/>
    <property type="match status" value="1"/>
</dbReference>
<evidence type="ECO:0000256" key="8">
    <source>
        <dbReference type="ARBA" id="ARBA00022833"/>
    </source>
</evidence>
<dbReference type="InterPro" id="IPR057246">
    <property type="entry name" value="CARBOXYPEPT_ZN_1"/>
</dbReference>
<dbReference type="GO" id="GO:0005615">
    <property type="term" value="C:extracellular space"/>
    <property type="evidence" value="ECO:0007669"/>
    <property type="project" value="TreeGrafter"/>
</dbReference>
<dbReference type="SUPFAM" id="SSF53187">
    <property type="entry name" value="Zn-dependent exopeptidases"/>
    <property type="match status" value="1"/>
</dbReference>
<dbReference type="InterPro" id="IPR000834">
    <property type="entry name" value="Peptidase_M14"/>
</dbReference>
<keyword evidence="10" id="KW-1015">Disulfide bond</keyword>
<dbReference type="PROSITE" id="PS00132">
    <property type="entry name" value="CARBOXYPEPT_ZN_1"/>
    <property type="match status" value="1"/>
</dbReference>
<keyword evidence="3" id="KW-0121">Carboxypeptidase</keyword>
<keyword evidence="4" id="KW-0645">Protease</keyword>
<name>A0A2A2KVQ8_9BILA</name>
<comment type="cofactor">
    <cofactor evidence="1">
        <name>Zn(2+)</name>
        <dbReference type="ChEBI" id="CHEBI:29105"/>
    </cofactor>
</comment>
<gene>
    <name evidence="13" type="ORF">WR25_15454</name>
</gene>
<evidence type="ECO:0000259" key="12">
    <source>
        <dbReference type="PROSITE" id="PS52035"/>
    </source>
</evidence>
<reference evidence="13 14" key="1">
    <citation type="journal article" date="2017" name="Curr. Biol.">
        <title>Genome architecture and evolution of a unichromosomal asexual nematode.</title>
        <authorList>
            <person name="Fradin H."/>
            <person name="Zegar C."/>
            <person name="Gutwein M."/>
            <person name="Lucas J."/>
            <person name="Kovtun M."/>
            <person name="Corcoran D."/>
            <person name="Baugh L.R."/>
            <person name="Kiontke K."/>
            <person name="Gunsalus K."/>
            <person name="Fitch D.H."/>
            <person name="Piano F."/>
        </authorList>
    </citation>
    <scope>NUCLEOTIDE SEQUENCE [LARGE SCALE GENOMIC DNA]</scope>
    <source>
        <strain evidence="13">PF1309</strain>
    </source>
</reference>
<evidence type="ECO:0000313" key="14">
    <source>
        <dbReference type="Proteomes" id="UP000218231"/>
    </source>
</evidence>
<feature type="non-terminal residue" evidence="13">
    <location>
        <position position="1"/>
    </location>
</feature>
<dbReference type="Gene3D" id="3.40.630.10">
    <property type="entry name" value="Zn peptidases"/>
    <property type="match status" value="1"/>
</dbReference>
<dbReference type="InterPro" id="IPR003146">
    <property type="entry name" value="M14A_act_pep"/>
</dbReference>
<evidence type="ECO:0000313" key="13">
    <source>
        <dbReference type="EMBL" id="PAV78055.1"/>
    </source>
</evidence>
<accession>A0A2A2KVQ8</accession>
<feature type="domain" description="Peptidase M14" evidence="12">
    <location>
        <begin position="94"/>
        <end position="392"/>
    </location>
</feature>
<comment type="caution">
    <text evidence="13">The sequence shown here is derived from an EMBL/GenBank/DDBJ whole genome shotgun (WGS) entry which is preliminary data.</text>
</comment>
<keyword evidence="5" id="KW-0479">Metal-binding</keyword>
<evidence type="ECO:0000256" key="2">
    <source>
        <dbReference type="ARBA" id="ARBA00005988"/>
    </source>
</evidence>
<sequence>YEIVKVQPGSEQDMDTLRKLDRTLEQRLDYLKEPRGLRDSGYLLVNPGNLRRVKRFLAEHRLHFDAKPLYVPSTRKRRALQQNNPLNSNEILSNYLGYEDQMQFVDRIAAAHPNIVKIKTIINSTERRPIKMMQFGYPSTTGEAKPIIWIDAGIHSREWISYSVALFFIQQLAQNPKYLPALKLIDIVIVPNANPDGYEFSRHTNRLWRKTRSKHENDRCYGTDGNRNYPFNWGQAGVEWNPCSEIYPGPKTESEPEVVGLIREMTSQKDNIKVYISLHSFGQQILYPWGYKTHTYPLDVMDLKSVGMKMSDAIRQYGGTIYSVVNSADSLYAASGASDDWAKSIGIKYAYTIELSPSDMSQNNEGFVLDESQISRVCNEMLPALDVLINTTLSEFLGQSVSLSSILYPHFPSTYPLITNELIYPPTLCAVPEKKGLIGFSKTTRSISAILFFFRTFLCIQTASYHFNHSLHLDLLNHKLITRTNINPREEKPTTIPTNKFGMVKKG</sequence>
<evidence type="ECO:0000256" key="9">
    <source>
        <dbReference type="ARBA" id="ARBA00023049"/>
    </source>
</evidence>
<dbReference type="PANTHER" id="PTHR11705:SF91">
    <property type="entry name" value="FI01817P-RELATED"/>
    <property type="match status" value="1"/>
</dbReference>
<evidence type="ECO:0000256" key="3">
    <source>
        <dbReference type="ARBA" id="ARBA00022645"/>
    </source>
</evidence>
<keyword evidence="7" id="KW-0378">Hydrolase</keyword>
<feature type="active site" description="Proton donor/acceptor" evidence="11">
    <location>
        <position position="354"/>
    </location>
</feature>
<dbReference type="OrthoDB" id="3626597at2759"/>
<dbReference type="InterPro" id="IPR036990">
    <property type="entry name" value="M14A-like_propep"/>
</dbReference>
<dbReference type="GO" id="GO:0004181">
    <property type="term" value="F:metallocarboxypeptidase activity"/>
    <property type="evidence" value="ECO:0007669"/>
    <property type="project" value="InterPro"/>
</dbReference>
<dbReference type="SUPFAM" id="SSF54897">
    <property type="entry name" value="Protease propeptides/inhibitors"/>
    <property type="match status" value="1"/>
</dbReference>
<dbReference type="SMART" id="SM00631">
    <property type="entry name" value="Zn_pept"/>
    <property type="match status" value="1"/>
</dbReference>